<dbReference type="EMBL" id="AVPK01000004">
    <property type="protein sequence ID" value="KGN37771.1"/>
    <property type="molecule type" value="Genomic_DNA"/>
</dbReference>
<reference evidence="4 5" key="1">
    <citation type="submission" date="2013-08" db="EMBL/GenBank/DDBJ databases">
        <title>The genome sequence of Knoellia subterranea.</title>
        <authorList>
            <person name="Zhu W."/>
            <person name="Wang G."/>
        </authorList>
    </citation>
    <scope>NUCLEOTIDE SEQUENCE [LARGE SCALE GENOMIC DNA]</scope>
    <source>
        <strain evidence="4 5">KCTC 19937</strain>
    </source>
</reference>
<dbReference type="STRING" id="1385521.N803_11985"/>
<evidence type="ECO:0000313" key="4">
    <source>
        <dbReference type="EMBL" id="KGN37771.1"/>
    </source>
</evidence>
<dbReference type="GO" id="GO:0000155">
    <property type="term" value="F:phosphorelay sensor kinase activity"/>
    <property type="evidence" value="ECO:0007669"/>
    <property type="project" value="InterPro"/>
</dbReference>
<dbReference type="Proteomes" id="UP000030011">
    <property type="component" value="Unassembled WGS sequence"/>
</dbReference>
<dbReference type="Gene3D" id="1.10.287.130">
    <property type="match status" value="1"/>
</dbReference>
<sequence length="89" mass="9903">MLPRWSGLEQEEWARYFKKLAALGKLAAGLAHELNNPAAAIESYSHMDRADRALHRRPRGHRGPACHPRAPRTVFRVALPLSVPLASDA</sequence>
<dbReference type="InterPro" id="IPR003661">
    <property type="entry name" value="HisK_dim/P_dom"/>
</dbReference>
<accession>A0A0A0JQ96</accession>
<evidence type="ECO:0000256" key="3">
    <source>
        <dbReference type="ARBA" id="ARBA00012438"/>
    </source>
</evidence>
<dbReference type="InterPro" id="IPR036097">
    <property type="entry name" value="HisK_dim/P_sf"/>
</dbReference>
<comment type="subcellular location">
    <subcellularLocation>
        <location evidence="2">Cell membrane</location>
    </subcellularLocation>
</comment>
<keyword evidence="5" id="KW-1185">Reference proteome</keyword>
<evidence type="ECO:0000313" key="5">
    <source>
        <dbReference type="Proteomes" id="UP000030011"/>
    </source>
</evidence>
<proteinExistence type="predicted"/>
<gene>
    <name evidence="4" type="ORF">N803_11985</name>
</gene>
<dbReference type="EC" id="2.7.13.3" evidence="3"/>
<dbReference type="CDD" id="cd00082">
    <property type="entry name" value="HisKA"/>
    <property type="match status" value="1"/>
</dbReference>
<dbReference type="AlphaFoldDB" id="A0A0A0JQ96"/>
<dbReference type="RefSeq" id="WP_035904184.1">
    <property type="nucleotide sequence ID" value="NZ_AVPK01000004.1"/>
</dbReference>
<comment type="caution">
    <text evidence="4">The sequence shown here is derived from an EMBL/GenBank/DDBJ whole genome shotgun (WGS) entry which is preliminary data.</text>
</comment>
<evidence type="ECO:0000256" key="1">
    <source>
        <dbReference type="ARBA" id="ARBA00000085"/>
    </source>
</evidence>
<name>A0A0A0JQ96_9MICO</name>
<organism evidence="4 5">
    <name type="scientific">Knoellia subterranea KCTC 19937</name>
    <dbReference type="NCBI Taxonomy" id="1385521"/>
    <lineage>
        <taxon>Bacteria</taxon>
        <taxon>Bacillati</taxon>
        <taxon>Actinomycetota</taxon>
        <taxon>Actinomycetes</taxon>
        <taxon>Micrococcales</taxon>
        <taxon>Intrasporangiaceae</taxon>
        <taxon>Knoellia</taxon>
    </lineage>
</organism>
<evidence type="ECO:0000256" key="2">
    <source>
        <dbReference type="ARBA" id="ARBA00004236"/>
    </source>
</evidence>
<protein>
    <recommendedName>
        <fullName evidence="3">histidine kinase</fullName>
        <ecNumber evidence="3">2.7.13.3</ecNumber>
    </recommendedName>
</protein>
<dbReference type="SUPFAM" id="SSF47384">
    <property type="entry name" value="Homodimeric domain of signal transducing histidine kinase"/>
    <property type="match status" value="1"/>
</dbReference>
<comment type="catalytic activity">
    <reaction evidence="1">
        <text>ATP + protein L-histidine = ADP + protein N-phospho-L-histidine.</text>
        <dbReference type="EC" id="2.7.13.3"/>
    </reaction>
</comment>
<dbReference type="GO" id="GO:0005886">
    <property type="term" value="C:plasma membrane"/>
    <property type="evidence" value="ECO:0007669"/>
    <property type="project" value="UniProtKB-SubCell"/>
</dbReference>